<dbReference type="Pfam" id="PF05133">
    <property type="entry name" value="SPP1_portal"/>
    <property type="match status" value="1"/>
</dbReference>
<dbReference type="AlphaFoldDB" id="A0A3P3WD08"/>
<dbReference type="RefSeq" id="WP_125018409.1">
    <property type="nucleotide sequence ID" value="NZ_RQVQ01000010.1"/>
</dbReference>
<protein>
    <submittedName>
        <fullName evidence="1">Phage portal protein</fullName>
    </submittedName>
</protein>
<dbReference type="EMBL" id="RQVQ01000010">
    <property type="protein sequence ID" value="RRJ91519.1"/>
    <property type="molecule type" value="Genomic_DNA"/>
</dbReference>
<name>A0A3P3WD08_9FLAO</name>
<sequence>MDLVELIKKDTQKAIGFIESNQMPRTDITSWEELNREFNKSERNLRPSQVGNIQKDKIVGSGEKTKNVTAIRLSIPFAKKIVSTAVAFELGEPVTLIADDKNELYEAVKQTWKLNRLDNKLQEALKRKKSELECCLIFHIEDIPSDKGWITKIFTSEKKRIKSTLKTNKDGRMYPIFDNVGNMIQFVWRFKTKIENKEVDNIWIYTDKNRIVIDNSIENVYSQRESKPHGFDRIPVLYLQQDLPEWEDVKTIIDRFEVALSKLGGSNDYAGYPLLKLYGELVNMPDRNDDGKTLRFPMKEVDDTSGKTIHGDAEFLTANNAAESVKLELEKLYSLIHAMSSTPDIAFDNLKGLGSMSGVALKLMFLDAIIKAKMNEGDNRTMIERCLNIIGSGIKSTLNTKLSKQELLVSVQFNSILPNDLKEAVEIATTAVQGGVMSKETAVNYLDMVEDKGKEVNVLKREINDLKKEVKSVK</sequence>
<organism evidence="1 2">
    <name type="scientific">Paenimyroides tangerinum</name>
    <dbReference type="NCBI Taxonomy" id="2488728"/>
    <lineage>
        <taxon>Bacteria</taxon>
        <taxon>Pseudomonadati</taxon>
        <taxon>Bacteroidota</taxon>
        <taxon>Flavobacteriia</taxon>
        <taxon>Flavobacteriales</taxon>
        <taxon>Flavobacteriaceae</taxon>
        <taxon>Paenimyroides</taxon>
    </lineage>
</organism>
<keyword evidence="2" id="KW-1185">Reference proteome</keyword>
<dbReference type="Proteomes" id="UP000275719">
    <property type="component" value="Unassembled WGS sequence"/>
</dbReference>
<gene>
    <name evidence="1" type="ORF">EG240_05805</name>
</gene>
<dbReference type="InterPro" id="IPR021145">
    <property type="entry name" value="Portal_protein_SPP1_Gp6-like"/>
</dbReference>
<proteinExistence type="predicted"/>
<evidence type="ECO:0000313" key="1">
    <source>
        <dbReference type="EMBL" id="RRJ91519.1"/>
    </source>
</evidence>
<reference evidence="1 2" key="1">
    <citation type="submission" date="2018-11" db="EMBL/GenBank/DDBJ databases">
        <title>Flavobacterium sp. nov., YIM 102701-2 draft genome.</title>
        <authorList>
            <person name="Li G."/>
            <person name="Jiang Y."/>
        </authorList>
    </citation>
    <scope>NUCLEOTIDE SEQUENCE [LARGE SCALE GENOMIC DNA]</scope>
    <source>
        <strain evidence="1 2">YIM 102701-2</strain>
    </source>
</reference>
<dbReference type="OrthoDB" id="1452435at2"/>
<evidence type="ECO:0000313" key="2">
    <source>
        <dbReference type="Proteomes" id="UP000275719"/>
    </source>
</evidence>
<accession>A0A3P3WD08</accession>
<comment type="caution">
    <text evidence="1">The sequence shown here is derived from an EMBL/GenBank/DDBJ whole genome shotgun (WGS) entry which is preliminary data.</text>
</comment>